<dbReference type="AlphaFoldDB" id="A0A316Z6M9"/>
<organism evidence="3 4">
    <name type="scientific">Tilletiopsis washingtonensis</name>
    <dbReference type="NCBI Taxonomy" id="58919"/>
    <lineage>
        <taxon>Eukaryota</taxon>
        <taxon>Fungi</taxon>
        <taxon>Dikarya</taxon>
        <taxon>Basidiomycota</taxon>
        <taxon>Ustilaginomycotina</taxon>
        <taxon>Exobasidiomycetes</taxon>
        <taxon>Entylomatales</taxon>
        <taxon>Entylomatales incertae sedis</taxon>
        <taxon>Tilletiopsis</taxon>
    </lineage>
</organism>
<feature type="compositionally biased region" description="Polar residues" evidence="1">
    <location>
        <begin position="209"/>
        <end position="219"/>
    </location>
</feature>
<feature type="region of interest" description="Disordered" evidence="1">
    <location>
        <begin position="200"/>
        <end position="219"/>
    </location>
</feature>
<dbReference type="GeneID" id="37273350"/>
<gene>
    <name evidence="3" type="ORF">FA09DRAFT_73709</name>
</gene>
<accession>A0A316Z6M9</accession>
<keyword evidence="2" id="KW-0812">Transmembrane</keyword>
<keyword evidence="2" id="KW-0472">Membrane</keyword>
<evidence type="ECO:0008006" key="5">
    <source>
        <dbReference type="Google" id="ProtNLM"/>
    </source>
</evidence>
<feature type="transmembrane region" description="Helical" evidence="2">
    <location>
        <begin position="84"/>
        <end position="106"/>
    </location>
</feature>
<dbReference type="EMBL" id="KZ819297">
    <property type="protein sequence ID" value="PWN96946.1"/>
    <property type="molecule type" value="Genomic_DNA"/>
</dbReference>
<evidence type="ECO:0000256" key="1">
    <source>
        <dbReference type="SAM" id="MobiDB-lite"/>
    </source>
</evidence>
<feature type="transmembrane region" description="Helical" evidence="2">
    <location>
        <begin position="12"/>
        <end position="36"/>
    </location>
</feature>
<keyword evidence="2" id="KW-1133">Transmembrane helix</keyword>
<dbReference type="Proteomes" id="UP000245946">
    <property type="component" value="Unassembled WGS sequence"/>
</dbReference>
<evidence type="ECO:0000256" key="2">
    <source>
        <dbReference type="SAM" id="Phobius"/>
    </source>
</evidence>
<evidence type="ECO:0000313" key="3">
    <source>
        <dbReference type="EMBL" id="PWN96946.1"/>
    </source>
</evidence>
<reference evidence="3 4" key="1">
    <citation type="journal article" date="2018" name="Mol. Biol. Evol.">
        <title>Broad Genomic Sampling Reveals a Smut Pathogenic Ancestry of the Fungal Clade Ustilaginomycotina.</title>
        <authorList>
            <person name="Kijpornyongpan T."/>
            <person name="Mondo S.J."/>
            <person name="Barry K."/>
            <person name="Sandor L."/>
            <person name="Lee J."/>
            <person name="Lipzen A."/>
            <person name="Pangilinan J."/>
            <person name="LaButti K."/>
            <person name="Hainaut M."/>
            <person name="Henrissat B."/>
            <person name="Grigoriev I.V."/>
            <person name="Spatafora J.W."/>
            <person name="Aime M.C."/>
        </authorList>
    </citation>
    <scope>NUCLEOTIDE SEQUENCE [LARGE SCALE GENOMIC DNA]</scope>
    <source>
        <strain evidence="3 4">MCA 4186</strain>
    </source>
</reference>
<sequence>MTGSHGPTERPGWAVAHLVCALLAAVCAAFTLAFGFGWSEASGSLYEFTIVLITGVSLVLACAAASLILACVDLAHHFSPRGRVVWSSIMLFFWTGANAVVTAGGVGKAVAFARMANSYSNNDVATAVRLPLHPAPRNSRASNADPCRTQRYDMYLRRVWGDNVVVPWPFWALCIVSIIAIGACLGTIFSSAREEMRRARRDPGYNAMAETQSTKEGQA</sequence>
<feature type="transmembrane region" description="Helical" evidence="2">
    <location>
        <begin position="170"/>
        <end position="192"/>
    </location>
</feature>
<feature type="transmembrane region" description="Helical" evidence="2">
    <location>
        <begin position="48"/>
        <end position="72"/>
    </location>
</feature>
<evidence type="ECO:0000313" key="4">
    <source>
        <dbReference type="Proteomes" id="UP000245946"/>
    </source>
</evidence>
<dbReference type="RefSeq" id="XP_025597225.1">
    <property type="nucleotide sequence ID" value="XM_025745806.1"/>
</dbReference>
<proteinExistence type="predicted"/>
<keyword evidence="4" id="KW-1185">Reference proteome</keyword>
<name>A0A316Z6M9_9BASI</name>
<protein>
    <recommendedName>
        <fullName evidence="5">MARVEL domain-containing protein</fullName>
    </recommendedName>
</protein>